<feature type="transmembrane region" description="Helical" evidence="1">
    <location>
        <begin position="46"/>
        <end position="65"/>
    </location>
</feature>
<keyword evidence="1" id="KW-1133">Transmembrane helix</keyword>
<dbReference type="AlphaFoldDB" id="A0AAE1S2M4"/>
<keyword evidence="1" id="KW-0472">Membrane</keyword>
<proteinExistence type="predicted"/>
<protein>
    <submittedName>
        <fullName evidence="2">Uncharacterized protein</fullName>
    </submittedName>
</protein>
<comment type="caution">
    <text evidence="2">The sequence shown here is derived from an EMBL/GenBank/DDBJ whole genome shotgun (WGS) entry which is preliminary data.</text>
</comment>
<dbReference type="EMBL" id="JAVYJV010000010">
    <property type="protein sequence ID" value="KAK4361431.1"/>
    <property type="molecule type" value="Genomic_DNA"/>
</dbReference>
<name>A0AAE1S2M4_9SOLA</name>
<reference evidence="2" key="1">
    <citation type="submission" date="2023-12" db="EMBL/GenBank/DDBJ databases">
        <title>Genome assembly of Anisodus tanguticus.</title>
        <authorList>
            <person name="Wang Y.-J."/>
        </authorList>
    </citation>
    <scope>NUCLEOTIDE SEQUENCE</scope>
    <source>
        <strain evidence="2">KB-2021</strain>
        <tissue evidence="2">Leaf</tissue>
    </source>
</reference>
<evidence type="ECO:0000313" key="2">
    <source>
        <dbReference type="EMBL" id="KAK4361431.1"/>
    </source>
</evidence>
<evidence type="ECO:0000313" key="3">
    <source>
        <dbReference type="Proteomes" id="UP001291623"/>
    </source>
</evidence>
<sequence>MDTIREPLNAVKVERDNLKKKVNVLKAINNAQVNKSRELEEKMLKLNMLFMVQLAVLVEFFVAILK</sequence>
<accession>A0AAE1S2M4</accession>
<keyword evidence="3" id="KW-1185">Reference proteome</keyword>
<gene>
    <name evidence="2" type="ORF">RND71_020383</name>
</gene>
<organism evidence="2 3">
    <name type="scientific">Anisodus tanguticus</name>
    <dbReference type="NCBI Taxonomy" id="243964"/>
    <lineage>
        <taxon>Eukaryota</taxon>
        <taxon>Viridiplantae</taxon>
        <taxon>Streptophyta</taxon>
        <taxon>Embryophyta</taxon>
        <taxon>Tracheophyta</taxon>
        <taxon>Spermatophyta</taxon>
        <taxon>Magnoliopsida</taxon>
        <taxon>eudicotyledons</taxon>
        <taxon>Gunneridae</taxon>
        <taxon>Pentapetalae</taxon>
        <taxon>asterids</taxon>
        <taxon>lamiids</taxon>
        <taxon>Solanales</taxon>
        <taxon>Solanaceae</taxon>
        <taxon>Solanoideae</taxon>
        <taxon>Hyoscyameae</taxon>
        <taxon>Anisodus</taxon>
    </lineage>
</organism>
<keyword evidence="1" id="KW-0812">Transmembrane</keyword>
<dbReference type="Proteomes" id="UP001291623">
    <property type="component" value="Unassembled WGS sequence"/>
</dbReference>
<evidence type="ECO:0000256" key="1">
    <source>
        <dbReference type="SAM" id="Phobius"/>
    </source>
</evidence>